<evidence type="ECO:0000313" key="2">
    <source>
        <dbReference type="EMBL" id="CAI4009042.1"/>
    </source>
</evidence>
<keyword evidence="4" id="KW-1185">Reference proteome</keyword>
<dbReference type="EMBL" id="CAMXCT010004445">
    <property type="protein sequence ID" value="CAI4009042.1"/>
    <property type="molecule type" value="Genomic_DNA"/>
</dbReference>
<reference evidence="2" key="1">
    <citation type="submission" date="2022-10" db="EMBL/GenBank/DDBJ databases">
        <authorList>
            <person name="Chen Y."/>
            <person name="Dougan E. K."/>
            <person name="Chan C."/>
            <person name="Rhodes N."/>
            <person name="Thang M."/>
        </authorList>
    </citation>
    <scope>NUCLEOTIDE SEQUENCE</scope>
</reference>
<sequence>MARRVCSPMMLPIALVQAFFILTVSGIWLWGFGLFWTFMVVELPKDLGPYSQMSSLSMFLHGAFPMRDTNDVKYEFKFDHVLILANVIVLMMMGWAPTRSEVEEEADEDLAKASKKSKAKKLAKALDTKE</sequence>
<organism evidence="2">
    <name type="scientific">Cladocopium goreaui</name>
    <dbReference type="NCBI Taxonomy" id="2562237"/>
    <lineage>
        <taxon>Eukaryota</taxon>
        <taxon>Sar</taxon>
        <taxon>Alveolata</taxon>
        <taxon>Dinophyceae</taxon>
        <taxon>Suessiales</taxon>
        <taxon>Symbiodiniaceae</taxon>
        <taxon>Cladocopium</taxon>
    </lineage>
</organism>
<dbReference type="Proteomes" id="UP001152797">
    <property type="component" value="Unassembled WGS sequence"/>
</dbReference>
<keyword evidence="1" id="KW-0812">Transmembrane</keyword>
<dbReference type="EMBL" id="CAMXCT030004445">
    <property type="protein sequence ID" value="CAL4796354.1"/>
    <property type="molecule type" value="Genomic_DNA"/>
</dbReference>
<protein>
    <submittedName>
        <fullName evidence="2">Uncharacterized protein</fullName>
    </submittedName>
</protein>
<proteinExistence type="predicted"/>
<gene>
    <name evidence="2" type="ORF">C1SCF055_LOCUS34423</name>
</gene>
<dbReference type="AlphaFoldDB" id="A0A9P1GFT6"/>
<evidence type="ECO:0000313" key="4">
    <source>
        <dbReference type="Proteomes" id="UP001152797"/>
    </source>
</evidence>
<name>A0A9P1GFT6_9DINO</name>
<reference evidence="3 4" key="2">
    <citation type="submission" date="2024-05" db="EMBL/GenBank/DDBJ databases">
        <authorList>
            <person name="Chen Y."/>
            <person name="Shah S."/>
            <person name="Dougan E. K."/>
            <person name="Thang M."/>
            <person name="Chan C."/>
        </authorList>
    </citation>
    <scope>NUCLEOTIDE SEQUENCE [LARGE SCALE GENOMIC DNA]</scope>
</reference>
<evidence type="ECO:0000256" key="1">
    <source>
        <dbReference type="SAM" id="Phobius"/>
    </source>
</evidence>
<evidence type="ECO:0000313" key="3">
    <source>
        <dbReference type="EMBL" id="CAL4796354.1"/>
    </source>
</evidence>
<dbReference type="OrthoDB" id="424236at2759"/>
<keyword evidence="1" id="KW-0472">Membrane</keyword>
<keyword evidence="1" id="KW-1133">Transmembrane helix</keyword>
<accession>A0A9P1GFT6</accession>
<comment type="caution">
    <text evidence="2">The sequence shown here is derived from an EMBL/GenBank/DDBJ whole genome shotgun (WGS) entry which is preliminary data.</text>
</comment>
<dbReference type="EMBL" id="CAMXCT020004445">
    <property type="protein sequence ID" value="CAL1162417.1"/>
    <property type="molecule type" value="Genomic_DNA"/>
</dbReference>
<feature type="transmembrane region" description="Helical" evidence="1">
    <location>
        <begin position="12"/>
        <end position="38"/>
    </location>
</feature>